<protein>
    <submittedName>
        <fullName evidence="1">Uncharacterized protein</fullName>
    </submittedName>
</protein>
<evidence type="ECO:0000313" key="1">
    <source>
        <dbReference type="EMBL" id="KAF7808185.1"/>
    </source>
</evidence>
<organism evidence="1 2">
    <name type="scientific">Senna tora</name>
    <dbReference type="NCBI Taxonomy" id="362788"/>
    <lineage>
        <taxon>Eukaryota</taxon>
        <taxon>Viridiplantae</taxon>
        <taxon>Streptophyta</taxon>
        <taxon>Embryophyta</taxon>
        <taxon>Tracheophyta</taxon>
        <taxon>Spermatophyta</taxon>
        <taxon>Magnoliopsida</taxon>
        <taxon>eudicotyledons</taxon>
        <taxon>Gunneridae</taxon>
        <taxon>Pentapetalae</taxon>
        <taxon>rosids</taxon>
        <taxon>fabids</taxon>
        <taxon>Fabales</taxon>
        <taxon>Fabaceae</taxon>
        <taxon>Caesalpinioideae</taxon>
        <taxon>Cassia clade</taxon>
        <taxon>Senna</taxon>
    </lineage>
</organism>
<sequence>MARKPDDSYALVVVIIGSE</sequence>
<evidence type="ECO:0000313" key="2">
    <source>
        <dbReference type="Proteomes" id="UP000634136"/>
    </source>
</evidence>
<gene>
    <name evidence="1" type="ORF">G2W53_034928</name>
</gene>
<proteinExistence type="predicted"/>
<reference evidence="1" key="1">
    <citation type="submission" date="2020-09" db="EMBL/GenBank/DDBJ databases">
        <title>Genome-Enabled Discovery of Anthraquinone Biosynthesis in Senna tora.</title>
        <authorList>
            <person name="Kang S.-H."/>
            <person name="Pandey R.P."/>
            <person name="Lee C.-M."/>
            <person name="Sim J.-S."/>
            <person name="Jeong J.-T."/>
            <person name="Choi B.-S."/>
            <person name="Jung M."/>
            <person name="Ginzburg D."/>
            <person name="Zhao K."/>
            <person name="Won S.Y."/>
            <person name="Oh T.-J."/>
            <person name="Yu Y."/>
            <person name="Kim N.-H."/>
            <person name="Lee O.R."/>
            <person name="Lee T.-H."/>
            <person name="Bashyal P."/>
            <person name="Kim T.-S."/>
            <person name="Lee W.-H."/>
            <person name="Kawkins C."/>
            <person name="Kim C.-K."/>
            <person name="Kim J.S."/>
            <person name="Ahn B.O."/>
            <person name="Rhee S.Y."/>
            <person name="Sohng J.K."/>
        </authorList>
    </citation>
    <scope>NUCLEOTIDE SEQUENCE</scope>
    <source>
        <tissue evidence="1">Leaf</tissue>
    </source>
</reference>
<dbReference type="EMBL" id="JAAIUW010000011">
    <property type="protein sequence ID" value="KAF7808185.1"/>
    <property type="molecule type" value="Genomic_DNA"/>
</dbReference>
<keyword evidence="2" id="KW-1185">Reference proteome</keyword>
<accession>A0A834SSL0</accession>
<dbReference type="Proteomes" id="UP000634136">
    <property type="component" value="Unassembled WGS sequence"/>
</dbReference>
<name>A0A834SSL0_9FABA</name>
<comment type="caution">
    <text evidence="1">The sequence shown here is derived from an EMBL/GenBank/DDBJ whole genome shotgun (WGS) entry which is preliminary data.</text>
</comment>
<dbReference type="AlphaFoldDB" id="A0A834SSL0"/>